<dbReference type="EMBL" id="KF790748">
    <property type="protein sequence ID" value="AIE47659.1"/>
    <property type="molecule type" value="Genomic_DNA"/>
</dbReference>
<reference evidence="1" key="1">
    <citation type="journal article" date="2014" name="BMC Genomics">
        <title>Metasecretome-selective phage display approach for mining the functional potential of a rumen microbial community.</title>
        <authorList>
            <person name="Ciric M."/>
            <person name="Moon C.D."/>
            <person name="Leahy S.C."/>
            <person name="Creevey C.J."/>
            <person name="Altermann E."/>
            <person name="Attwood G.T."/>
            <person name="Rakonjac J."/>
            <person name="Gagic D."/>
        </authorList>
    </citation>
    <scope>NUCLEOTIDE SEQUENCE</scope>
</reference>
<feature type="non-terminal residue" evidence="1">
    <location>
        <position position="41"/>
    </location>
</feature>
<name>A0A068LJV6_9ZZZZ</name>
<proteinExistence type="predicted"/>
<evidence type="ECO:0000313" key="1">
    <source>
        <dbReference type="EMBL" id="AIE47659.1"/>
    </source>
</evidence>
<sequence>MKKLLALVLALVLSLGVVSFASAEEPFEITVMLPQFPTTND</sequence>
<protein>
    <submittedName>
        <fullName evidence="1">Uncharacterized protein</fullName>
    </submittedName>
</protein>
<accession>A0A068LJV6</accession>
<dbReference type="AlphaFoldDB" id="A0A068LJV6"/>
<organism evidence="1">
    <name type="scientific">uncultured prokaryote</name>
    <dbReference type="NCBI Taxonomy" id="198431"/>
    <lineage>
        <taxon>unclassified sequences</taxon>
        <taxon>environmental samples</taxon>
    </lineage>
</organism>